<evidence type="ECO:0000259" key="17">
    <source>
        <dbReference type="PROSITE" id="PS50206"/>
    </source>
</evidence>
<comment type="catalytic activity">
    <reaction evidence="15">
        <text>sarcosine + O2 + H2O = formaldehyde + glycine + H2O2</text>
        <dbReference type="Rhea" id="RHEA:13313"/>
        <dbReference type="ChEBI" id="CHEBI:15377"/>
        <dbReference type="ChEBI" id="CHEBI:15379"/>
        <dbReference type="ChEBI" id="CHEBI:16240"/>
        <dbReference type="ChEBI" id="CHEBI:16842"/>
        <dbReference type="ChEBI" id="CHEBI:57305"/>
        <dbReference type="ChEBI" id="CHEBI:57433"/>
    </reaction>
</comment>
<evidence type="ECO:0000256" key="6">
    <source>
        <dbReference type="ARBA" id="ARBA00022643"/>
    </source>
</evidence>
<evidence type="ECO:0000256" key="5">
    <source>
        <dbReference type="ARBA" id="ARBA00022630"/>
    </source>
</evidence>
<dbReference type="Gene3D" id="3.30.9.10">
    <property type="entry name" value="D-Amino Acid Oxidase, subunit A, domain 2"/>
    <property type="match status" value="1"/>
</dbReference>
<evidence type="ECO:0000256" key="4">
    <source>
        <dbReference type="ARBA" id="ARBA00022490"/>
    </source>
</evidence>
<comment type="subcellular location">
    <subcellularLocation>
        <location evidence="3">Cytoplasm</location>
    </subcellularLocation>
</comment>
<evidence type="ECO:0000313" key="19">
    <source>
        <dbReference type="Proteomes" id="UP001440612"/>
    </source>
</evidence>
<reference evidence="19" key="1">
    <citation type="submission" date="2024-04" db="EMBL/GenBank/DDBJ databases">
        <title>Phylogenomic analyses of a clade within the roseobacter group suggest taxonomic reassignments of species of the genera Aestuariivita, Citreicella, Loktanella, Nautella, Pelagibaca, Ruegeria, Thalassobius, Thiobacimonas and Tropicibacter, and the proposal o.</title>
        <authorList>
            <person name="Jeon C.O."/>
        </authorList>
    </citation>
    <scope>NUCLEOTIDE SEQUENCE [LARGE SCALE GENOMIC DNA]</scope>
    <source>
        <strain evidence="19">BS5-3</strain>
    </source>
</reference>
<proteinExistence type="inferred from homology"/>
<evidence type="ECO:0000256" key="3">
    <source>
        <dbReference type="ARBA" id="ARBA00004496"/>
    </source>
</evidence>
<evidence type="ECO:0000256" key="8">
    <source>
        <dbReference type="ARBA" id="ARBA00022827"/>
    </source>
</evidence>
<comment type="cofactor">
    <cofactor evidence="2">
        <name>FAD</name>
        <dbReference type="ChEBI" id="CHEBI:57692"/>
    </cofactor>
</comment>
<dbReference type="Gene3D" id="3.50.50.60">
    <property type="entry name" value="FAD/NAD(P)-binding domain"/>
    <property type="match status" value="1"/>
</dbReference>
<keyword evidence="6" id="KW-0288">FMN</keyword>
<dbReference type="InterPro" id="IPR006278">
    <property type="entry name" value="SoxB"/>
</dbReference>
<evidence type="ECO:0000256" key="14">
    <source>
        <dbReference type="ARBA" id="ARBA00044295"/>
    </source>
</evidence>
<accession>A0ABZ3IDJ2</accession>
<dbReference type="EMBL" id="CP150951">
    <property type="protein sequence ID" value="XFO62934.1"/>
    <property type="molecule type" value="Genomic_DNA"/>
</dbReference>
<keyword evidence="8" id="KW-0274">FAD</keyword>
<evidence type="ECO:0000256" key="16">
    <source>
        <dbReference type="ARBA" id="ARBA00048917"/>
    </source>
</evidence>
<evidence type="ECO:0000256" key="13">
    <source>
        <dbReference type="ARBA" id="ARBA00044216"/>
    </source>
</evidence>
<dbReference type="Pfam" id="PF01266">
    <property type="entry name" value="DAO"/>
    <property type="match status" value="1"/>
</dbReference>
<evidence type="ECO:0000256" key="7">
    <source>
        <dbReference type="ARBA" id="ARBA00022741"/>
    </source>
</evidence>
<dbReference type="PROSITE" id="PS50206">
    <property type="entry name" value="RHODANESE_3"/>
    <property type="match status" value="1"/>
</dbReference>
<dbReference type="RefSeq" id="WP_373636570.1">
    <property type="nucleotide sequence ID" value="NZ_CP150951.2"/>
</dbReference>
<evidence type="ECO:0000256" key="2">
    <source>
        <dbReference type="ARBA" id="ARBA00001974"/>
    </source>
</evidence>
<name>A0ABZ3IDJ2_9RHOB</name>
<dbReference type="Proteomes" id="UP001440612">
    <property type="component" value="Chromosome"/>
</dbReference>
<dbReference type="InterPro" id="IPR006076">
    <property type="entry name" value="FAD-dep_OxRdtase"/>
</dbReference>
<evidence type="ECO:0000256" key="12">
    <source>
        <dbReference type="ARBA" id="ARBA00044150"/>
    </source>
</evidence>
<evidence type="ECO:0000256" key="15">
    <source>
        <dbReference type="ARBA" id="ARBA00047316"/>
    </source>
</evidence>
<dbReference type="PANTHER" id="PTHR13847">
    <property type="entry name" value="SARCOSINE DEHYDROGENASE-RELATED"/>
    <property type="match status" value="1"/>
</dbReference>
<comment type="catalytic activity">
    <reaction evidence="16">
        <text>sarcosine + (6S)-5,6,7,8-tetrahydrofolate + O2 = (6R)-5,10-methylene-5,6,7,8-tetrahydrofolate + glycine + H2O2</text>
        <dbReference type="Rhea" id="RHEA:70455"/>
        <dbReference type="ChEBI" id="CHEBI:15379"/>
        <dbReference type="ChEBI" id="CHEBI:15636"/>
        <dbReference type="ChEBI" id="CHEBI:16240"/>
        <dbReference type="ChEBI" id="CHEBI:57305"/>
        <dbReference type="ChEBI" id="CHEBI:57433"/>
        <dbReference type="ChEBI" id="CHEBI:57453"/>
        <dbReference type="EC" id="1.5.3.24"/>
    </reaction>
</comment>
<gene>
    <name evidence="18" type="ORF">AABB29_15710</name>
</gene>
<dbReference type="SUPFAM" id="SSF51905">
    <property type="entry name" value="FAD/NAD(P)-binding domain"/>
    <property type="match status" value="1"/>
</dbReference>
<evidence type="ECO:0000256" key="9">
    <source>
        <dbReference type="ARBA" id="ARBA00023002"/>
    </source>
</evidence>
<comment type="similarity">
    <text evidence="10">Belongs to the SoxB family.</text>
</comment>
<evidence type="ECO:0000313" key="18">
    <source>
        <dbReference type="EMBL" id="XFO62934.1"/>
    </source>
</evidence>
<organism evidence="18 19">
    <name type="scientific">Yoonia phaeophyticola</name>
    <dbReference type="NCBI Taxonomy" id="3137369"/>
    <lineage>
        <taxon>Bacteria</taxon>
        <taxon>Pseudomonadati</taxon>
        <taxon>Pseudomonadota</taxon>
        <taxon>Alphaproteobacteria</taxon>
        <taxon>Rhodobacterales</taxon>
        <taxon>Paracoccaceae</taxon>
        <taxon>Yoonia</taxon>
    </lineage>
</organism>
<evidence type="ECO:0000256" key="11">
    <source>
        <dbReference type="ARBA" id="ARBA00044044"/>
    </source>
</evidence>
<dbReference type="PANTHER" id="PTHR13847:SF287">
    <property type="entry name" value="FAD-DEPENDENT OXIDOREDUCTASE DOMAIN-CONTAINING PROTEIN 1"/>
    <property type="match status" value="1"/>
</dbReference>
<keyword evidence="4" id="KW-0963">Cytoplasm</keyword>
<feature type="domain" description="Rhodanese" evidence="17">
    <location>
        <begin position="35"/>
        <end position="79"/>
    </location>
</feature>
<dbReference type="InterPro" id="IPR036188">
    <property type="entry name" value="FAD/NAD-bd_sf"/>
</dbReference>
<evidence type="ECO:0000256" key="1">
    <source>
        <dbReference type="ARBA" id="ARBA00001917"/>
    </source>
</evidence>
<keyword evidence="5" id="KW-0285">Flavoprotein</keyword>
<dbReference type="EC" id="1.5.3.24" evidence="11"/>
<keyword evidence="9" id="KW-0560">Oxidoreductase</keyword>
<dbReference type="InterPro" id="IPR001763">
    <property type="entry name" value="Rhodanese-like_dom"/>
</dbReference>
<keyword evidence="7" id="KW-0547">Nucleotide-binding</keyword>
<comment type="cofactor">
    <cofactor evidence="1">
        <name>FMN</name>
        <dbReference type="ChEBI" id="CHEBI:58210"/>
    </cofactor>
</comment>
<protein>
    <recommendedName>
        <fullName evidence="12">Sarcosine oxidase subunit beta</fullName>
        <ecNumber evidence="11">1.5.3.24</ecNumber>
    </recommendedName>
    <alternativeName>
        <fullName evidence="13">Sarcosine oxidase (5,10-methylenetetrahydrofolate-forming) subunit beta</fullName>
    </alternativeName>
    <alternativeName>
        <fullName evidence="14">Tetrameric sarcosine oxidase subunit beta</fullName>
    </alternativeName>
</protein>
<keyword evidence="19" id="KW-1185">Reference proteome</keyword>
<dbReference type="NCBIfam" id="TIGR01373">
    <property type="entry name" value="soxB"/>
    <property type="match status" value="1"/>
</dbReference>
<evidence type="ECO:0000256" key="10">
    <source>
        <dbReference type="ARBA" id="ARBA00043973"/>
    </source>
</evidence>
<sequence length="414" mass="45119">MKRYSAFAIAREALRNHRGWDRAWAKRSPKPKYDVIIVGAGGHGLATAYYLGKNFGITNVAILEKGWLGGGNTGRNTTIIRSNYLQDASAAIYEKSRSLYETLSQDLNYNVMFSPRGVIMLAQTHHEVRGYQRTAHANALQGVQTEWIGPARVKELCPIMNISGPRYPVLGGLWQARGGTARHDAVAWGYARACSDMGMDVIQNCEVTGIRQEFGKVTGVETTQGPIDCDKLGMVASGHSGVLAQMAGFRLPIESVALQALVSEPIKPCMDVVVMANTVHGYMSQSDKGEMVIGGGADSYNNYTQRGSFHHIEETVRALIETFPMISRLKMLRQWGGIVDMTGDRSPILSKTPVEGVFVNCGWGTGGFKAIPGSGWAMAELMAKGQSPLTDDFSMFRFRDGKFIDESVAAGVAH</sequence>